<proteinExistence type="predicted"/>
<comment type="caution">
    <text evidence="2">The sequence shown here is derived from an EMBL/GenBank/DDBJ whole genome shotgun (WGS) entry which is preliminary data.</text>
</comment>
<feature type="compositionally biased region" description="Basic and acidic residues" evidence="1">
    <location>
        <begin position="74"/>
        <end position="84"/>
    </location>
</feature>
<keyword evidence="3" id="KW-1185">Reference proteome</keyword>
<feature type="region of interest" description="Disordered" evidence="1">
    <location>
        <begin position="43"/>
        <end position="104"/>
    </location>
</feature>
<evidence type="ECO:0000313" key="2">
    <source>
        <dbReference type="EMBL" id="CAK9112109.1"/>
    </source>
</evidence>
<protein>
    <submittedName>
        <fullName evidence="2">Uncharacterized protein</fullName>
    </submittedName>
</protein>
<organism evidence="2 3">
    <name type="scientific">Durusdinium trenchii</name>
    <dbReference type="NCBI Taxonomy" id="1381693"/>
    <lineage>
        <taxon>Eukaryota</taxon>
        <taxon>Sar</taxon>
        <taxon>Alveolata</taxon>
        <taxon>Dinophyceae</taxon>
        <taxon>Suessiales</taxon>
        <taxon>Symbiodiniaceae</taxon>
        <taxon>Durusdinium</taxon>
    </lineage>
</organism>
<sequence length="104" mass="11349">MVVANSGGQRVEFSKDARDWIEHKDDPCKVKLLTTAAPLLLGPLPETLDRPKLGVGRKAAGLRGRQSGQAQRRFRPDRVGEGGRPHSRRSKAPGTFDGALPNRL</sequence>
<dbReference type="Proteomes" id="UP001642464">
    <property type="component" value="Unassembled WGS sequence"/>
</dbReference>
<name>A0ABP0SIA2_9DINO</name>
<evidence type="ECO:0000256" key="1">
    <source>
        <dbReference type="SAM" id="MobiDB-lite"/>
    </source>
</evidence>
<dbReference type="EMBL" id="CAXAMM010043873">
    <property type="protein sequence ID" value="CAK9112109.1"/>
    <property type="molecule type" value="Genomic_DNA"/>
</dbReference>
<evidence type="ECO:0000313" key="3">
    <source>
        <dbReference type="Proteomes" id="UP001642464"/>
    </source>
</evidence>
<accession>A0ABP0SIA2</accession>
<gene>
    <name evidence="2" type="ORF">SCF082_LOCUS51988</name>
</gene>
<reference evidence="2 3" key="1">
    <citation type="submission" date="2024-02" db="EMBL/GenBank/DDBJ databases">
        <authorList>
            <person name="Chen Y."/>
            <person name="Shah S."/>
            <person name="Dougan E. K."/>
            <person name="Thang M."/>
            <person name="Chan C."/>
        </authorList>
    </citation>
    <scope>NUCLEOTIDE SEQUENCE [LARGE SCALE GENOMIC DNA]</scope>
</reference>